<evidence type="ECO:0000313" key="2">
    <source>
        <dbReference type="EMBL" id="AMO66864.1"/>
    </source>
</evidence>
<dbReference type="RefSeq" id="WP_008253277.1">
    <property type="nucleotide sequence ID" value="NZ_CP014544.1"/>
</dbReference>
<proteinExistence type="predicted"/>
<keyword evidence="1" id="KW-0732">Signal</keyword>
<dbReference type="KEGG" id="zal:AZF00_00475"/>
<evidence type="ECO:0000313" key="3">
    <source>
        <dbReference type="Proteomes" id="UP000074119"/>
    </source>
</evidence>
<reference evidence="2 3" key="1">
    <citation type="submission" date="2015-12" db="EMBL/GenBank/DDBJ databases">
        <authorList>
            <person name="Shamseldin A."/>
            <person name="Moawad H."/>
            <person name="Abd El-Rahim W.M."/>
            <person name="Sadowsky M.J."/>
        </authorList>
    </citation>
    <scope>NUCLEOTIDE SEQUENCE [LARGE SCALE GENOMIC DNA]</scope>
    <source>
        <strain evidence="2 3">SM2</strain>
    </source>
</reference>
<dbReference type="AlphaFoldDB" id="A0A127M0V9"/>
<feature type="signal peptide" evidence="1">
    <location>
        <begin position="1"/>
        <end position="20"/>
    </location>
</feature>
<dbReference type="Proteomes" id="UP000074119">
    <property type="component" value="Chromosome"/>
</dbReference>
<protein>
    <submittedName>
        <fullName evidence="2">Uncharacterized protein</fullName>
    </submittedName>
</protein>
<sequence>MRFLITVFFILVSWVPLAQAACILPLMPQNLADGAVADVDEMNVSKRRVERYLDDSQRYLKCLDTMDKTAVGTGRDNDERRRKRIANYNVAMKNMNEILRIYDISVTEFNQR</sequence>
<accession>A0A127M0V9</accession>
<dbReference type="EMBL" id="CP014544">
    <property type="protein sequence ID" value="AMO66864.1"/>
    <property type="molecule type" value="Genomic_DNA"/>
</dbReference>
<name>A0A127M0V9_9GAMM</name>
<organism evidence="2 3">
    <name type="scientific">Zhongshania aliphaticivorans</name>
    <dbReference type="NCBI Taxonomy" id="1470434"/>
    <lineage>
        <taxon>Bacteria</taxon>
        <taxon>Pseudomonadati</taxon>
        <taxon>Pseudomonadota</taxon>
        <taxon>Gammaproteobacteria</taxon>
        <taxon>Cellvibrionales</taxon>
        <taxon>Spongiibacteraceae</taxon>
        <taxon>Zhongshania</taxon>
    </lineage>
</organism>
<gene>
    <name evidence="2" type="ORF">AZF00_00475</name>
</gene>
<feature type="chain" id="PRO_5007274896" evidence="1">
    <location>
        <begin position="21"/>
        <end position="112"/>
    </location>
</feature>
<evidence type="ECO:0000256" key="1">
    <source>
        <dbReference type="SAM" id="SignalP"/>
    </source>
</evidence>